<organism evidence="1 2">
    <name type="scientific">Characodon lateralis</name>
    <dbReference type="NCBI Taxonomy" id="208331"/>
    <lineage>
        <taxon>Eukaryota</taxon>
        <taxon>Metazoa</taxon>
        <taxon>Chordata</taxon>
        <taxon>Craniata</taxon>
        <taxon>Vertebrata</taxon>
        <taxon>Euteleostomi</taxon>
        <taxon>Actinopterygii</taxon>
        <taxon>Neopterygii</taxon>
        <taxon>Teleostei</taxon>
        <taxon>Neoteleostei</taxon>
        <taxon>Acanthomorphata</taxon>
        <taxon>Ovalentaria</taxon>
        <taxon>Atherinomorphae</taxon>
        <taxon>Cyprinodontiformes</taxon>
        <taxon>Goodeidae</taxon>
        <taxon>Characodon</taxon>
    </lineage>
</organism>
<dbReference type="Proteomes" id="UP001352852">
    <property type="component" value="Unassembled WGS sequence"/>
</dbReference>
<protein>
    <submittedName>
        <fullName evidence="1">Uncharacterized protein</fullName>
    </submittedName>
</protein>
<evidence type="ECO:0000313" key="1">
    <source>
        <dbReference type="EMBL" id="MED6273960.1"/>
    </source>
</evidence>
<dbReference type="EMBL" id="JAHUTJ010025376">
    <property type="protein sequence ID" value="MED6273960.1"/>
    <property type="molecule type" value="Genomic_DNA"/>
</dbReference>
<gene>
    <name evidence="1" type="ORF">CHARACLAT_011666</name>
</gene>
<comment type="caution">
    <text evidence="1">The sequence shown here is derived from an EMBL/GenBank/DDBJ whole genome shotgun (WGS) entry which is preliminary data.</text>
</comment>
<name>A0ABU7DIS2_9TELE</name>
<evidence type="ECO:0000313" key="2">
    <source>
        <dbReference type="Proteomes" id="UP001352852"/>
    </source>
</evidence>
<sequence>MASLLQHALNIWTSLSPEGAAESPASPPVSEQLLYSRDVTSPNLEKFSGILKSWFHALRPSALAQSPQFWILPQPKYSNLKRNLVWFNLQLTV</sequence>
<keyword evidence="2" id="KW-1185">Reference proteome</keyword>
<accession>A0ABU7DIS2</accession>
<reference evidence="1 2" key="1">
    <citation type="submission" date="2021-06" db="EMBL/GenBank/DDBJ databases">
        <authorList>
            <person name="Palmer J.M."/>
        </authorList>
    </citation>
    <scope>NUCLEOTIDE SEQUENCE [LARGE SCALE GENOMIC DNA]</scope>
    <source>
        <strain evidence="1 2">CL_MEX2019</strain>
        <tissue evidence="1">Muscle</tissue>
    </source>
</reference>
<proteinExistence type="predicted"/>